<dbReference type="PROSITE" id="PS00175">
    <property type="entry name" value="PG_MUTASE"/>
    <property type="match status" value="1"/>
</dbReference>
<dbReference type="InterPro" id="IPR029033">
    <property type="entry name" value="His_PPase_superfam"/>
</dbReference>
<organism evidence="2 3">
    <name type="scientific">Companilactobacillus heilongjiangensis</name>
    <dbReference type="NCBI Taxonomy" id="1074467"/>
    <lineage>
        <taxon>Bacteria</taxon>
        <taxon>Bacillati</taxon>
        <taxon>Bacillota</taxon>
        <taxon>Bacilli</taxon>
        <taxon>Lactobacillales</taxon>
        <taxon>Lactobacillaceae</taxon>
        <taxon>Companilactobacillus</taxon>
    </lineage>
</organism>
<dbReference type="SUPFAM" id="SSF53254">
    <property type="entry name" value="Phosphoglycerate mutase-like"/>
    <property type="match status" value="1"/>
</dbReference>
<gene>
    <name evidence="2" type="ORF">JP39_08640</name>
</gene>
<feature type="binding site" evidence="1">
    <location>
        <position position="61"/>
    </location>
    <ligand>
        <name>substrate</name>
    </ligand>
</feature>
<accession>A0A0K2LDS0</accession>
<keyword evidence="3" id="KW-1185">Reference proteome</keyword>
<dbReference type="KEGG" id="lhi:JP39_08640"/>
<dbReference type="InterPro" id="IPR001345">
    <property type="entry name" value="PG/BPGM_mutase_AS"/>
</dbReference>
<dbReference type="EMBL" id="CP012559">
    <property type="protein sequence ID" value="ALB29415.1"/>
    <property type="molecule type" value="Genomic_DNA"/>
</dbReference>
<protein>
    <submittedName>
        <fullName evidence="2">Phosphoglycerate mutase</fullName>
    </submittedName>
</protein>
<dbReference type="GO" id="GO:0005737">
    <property type="term" value="C:cytoplasm"/>
    <property type="evidence" value="ECO:0007669"/>
    <property type="project" value="TreeGrafter"/>
</dbReference>
<dbReference type="Gene3D" id="3.40.50.1240">
    <property type="entry name" value="Phosphoglycerate mutase-like"/>
    <property type="match status" value="1"/>
</dbReference>
<dbReference type="CDD" id="cd07067">
    <property type="entry name" value="HP_PGM_like"/>
    <property type="match status" value="1"/>
</dbReference>
<dbReference type="Pfam" id="PF00300">
    <property type="entry name" value="His_Phos_1"/>
    <property type="match status" value="1"/>
</dbReference>
<dbReference type="PANTHER" id="PTHR48100:SF5">
    <property type="entry name" value="HISTIDINE PHOSPHATASE FAMILY PROTEIN"/>
    <property type="match status" value="1"/>
</dbReference>
<evidence type="ECO:0000313" key="2">
    <source>
        <dbReference type="EMBL" id="ALB29415.1"/>
    </source>
</evidence>
<dbReference type="GO" id="GO:0016791">
    <property type="term" value="F:phosphatase activity"/>
    <property type="evidence" value="ECO:0007669"/>
    <property type="project" value="TreeGrafter"/>
</dbReference>
<dbReference type="InterPro" id="IPR050275">
    <property type="entry name" value="PGM_Phosphatase"/>
</dbReference>
<proteinExistence type="predicted"/>
<dbReference type="SMART" id="SM00855">
    <property type="entry name" value="PGAM"/>
    <property type="match status" value="1"/>
</dbReference>
<dbReference type="OrthoDB" id="9782128at2"/>
<evidence type="ECO:0000256" key="1">
    <source>
        <dbReference type="PIRSR" id="PIRSR613078-2"/>
    </source>
</evidence>
<feature type="binding site" evidence="1">
    <location>
        <begin position="9"/>
        <end position="16"/>
    </location>
    <ligand>
        <name>substrate</name>
    </ligand>
</feature>
<dbReference type="STRING" id="1074467.JP39_08640"/>
<dbReference type="Proteomes" id="UP000061546">
    <property type="component" value="Chromosome"/>
</dbReference>
<dbReference type="AlphaFoldDB" id="A0A0K2LDS0"/>
<name>A0A0K2LDS0_9LACO</name>
<dbReference type="PANTHER" id="PTHR48100">
    <property type="entry name" value="BROAD-SPECIFICITY PHOSPHATASE YOR283W-RELATED"/>
    <property type="match status" value="1"/>
</dbReference>
<sequence>MTKTLYLMRHGETLFNQLHLIQGACDSPLTQKGIDSAKTVGKHFQEAGIKFDHAYSSTQERASDTLELITDQPYQRLKGLKEWNFGVFEAKPEYLNPHNQPGRNSYGDFFVQFHGESDYDVQDRMNETLTKVMEQAKDGENVLAVSHGGAIYAFLLKWMDIQAIKEKVSLHNCAVVKMSYDDGKFSFEDVIQNN</sequence>
<dbReference type="RefSeq" id="WP_041500441.1">
    <property type="nucleotide sequence ID" value="NZ_BJDV01000002.1"/>
</dbReference>
<dbReference type="InterPro" id="IPR013078">
    <property type="entry name" value="His_Pase_superF_clade-1"/>
</dbReference>
<evidence type="ECO:0000313" key="3">
    <source>
        <dbReference type="Proteomes" id="UP000061546"/>
    </source>
</evidence>
<reference evidence="2 3" key="1">
    <citation type="submission" date="2015-08" db="EMBL/GenBank/DDBJ databases">
        <title>Genomic sequence of Lactobacillus heilongjiangensis DSM 28069, isolated from Chinese traditional pickle.</title>
        <authorList>
            <person name="Jiang X."/>
            <person name="Zheng B."/>
            <person name="Cheng H."/>
        </authorList>
    </citation>
    <scope>NUCLEOTIDE SEQUENCE [LARGE SCALE GENOMIC DNA]</scope>
    <source>
        <strain evidence="2 3">DSM 28069</strain>
    </source>
</reference>